<keyword evidence="2" id="KW-0067">ATP-binding</keyword>
<dbReference type="GO" id="GO:0003873">
    <property type="term" value="F:6-phosphofructo-2-kinase activity"/>
    <property type="evidence" value="ECO:0007669"/>
    <property type="project" value="InterPro"/>
</dbReference>
<proteinExistence type="predicted"/>
<dbReference type="GO" id="GO:0005524">
    <property type="term" value="F:ATP binding"/>
    <property type="evidence" value="ECO:0007669"/>
    <property type="project" value="UniProtKB-KW"/>
</dbReference>
<accession>A0A0M0JUV7</accession>
<feature type="domain" description="6-phosphofructo-2-kinase" evidence="5">
    <location>
        <begin position="33"/>
        <end position="166"/>
    </location>
</feature>
<comment type="caution">
    <text evidence="6">The sequence shown here is derived from an EMBL/GenBank/DDBJ whole genome shotgun (WGS) entry which is preliminary data.</text>
</comment>
<dbReference type="Pfam" id="PF00300">
    <property type="entry name" value="His_Phos_1"/>
    <property type="match status" value="1"/>
</dbReference>
<dbReference type="PRINTS" id="PR00991">
    <property type="entry name" value="6PFRUCTKNASE"/>
</dbReference>
<dbReference type="PIRSF" id="PIRSF000709">
    <property type="entry name" value="6PFK_2-Ptase"/>
    <property type="match status" value="1"/>
</dbReference>
<dbReference type="SUPFAM" id="SSF53254">
    <property type="entry name" value="Phosphoglycerate mutase-like"/>
    <property type="match status" value="1"/>
</dbReference>
<dbReference type="InterPro" id="IPR027417">
    <property type="entry name" value="P-loop_NTPase"/>
</dbReference>
<dbReference type="Pfam" id="PF01591">
    <property type="entry name" value="6PF2K"/>
    <property type="match status" value="1"/>
</dbReference>
<dbReference type="Gene3D" id="3.40.50.1240">
    <property type="entry name" value="Phosphoglycerate mutase-like"/>
    <property type="match status" value="1"/>
</dbReference>
<evidence type="ECO:0000256" key="1">
    <source>
        <dbReference type="ARBA" id="ARBA00022741"/>
    </source>
</evidence>
<dbReference type="EMBL" id="JWZX01002246">
    <property type="protein sequence ID" value="KOO30325.1"/>
    <property type="molecule type" value="Genomic_DNA"/>
</dbReference>
<gene>
    <name evidence="6" type="ORF">Ctob_002363</name>
</gene>
<dbReference type="SUPFAM" id="SSF52540">
    <property type="entry name" value="P-loop containing nucleoside triphosphate hydrolases"/>
    <property type="match status" value="1"/>
</dbReference>
<name>A0A0M0JUV7_9EUKA</name>
<dbReference type="PANTHER" id="PTHR10606">
    <property type="entry name" value="6-PHOSPHOFRUCTO-2-KINASE/FRUCTOSE-2,6-BISPHOSPHATASE"/>
    <property type="match status" value="1"/>
</dbReference>
<dbReference type="InterPro" id="IPR003094">
    <property type="entry name" value="6Pfruct_kin"/>
</dbReference>
<evidence type="ECO:0000313" key="7">
    <source>
        <dbReference type="Proteomes" id="UP000037460"/>
    </source>
</evidence>
<dbReference type="CDD" id="cd07067">
    <property type="entry name" value="HP_PGM_like"/>
    <property type="match status" value="1"/>
</dbReference>
<keyword evidence="6" id="KW-0418">Kinase</keyword>
<dbReference type="GO" id="GO:0006003">
    <property type="term" value="P:fructose 2,6-bisphosphate metabolic process"/>
    <property type="evidence" value="ECO:0007669"/>
    <property type="project" value="InterPro"/>
</dbReference>
<dbReference type="InterPro" id="IPR013079">
    <property type="entry name" value="6Phosfructo_kin"/>
</dbReference>
<dbReference type="AlphaFoldDB" id="A0A0M0JUV7"/>
<keyword evidence="1" id="KW-0547">Nucleotide-binding</keyword>
<organism evidence="6 7">
    <name type="scientific">Chrysochromulina tobinii</name>
    <dbReference type="NCBI Taxonomy" id="1460289"/>
    <lineage>
        <taxon>Eukaryota</taxon>
        <taxon>Haptista</taxon>
        <taxon>Haptophyta</taxon>
        <taxon>Prymnesiophyceae</taxon>
        <taxon>Prymnesiales</taxon>
        <taxon>Chrysochromulinaceae</taxon>
        <taxon>Chrysochromulina</taxon>
    </lineage>
</organism>
<dbReference type="GO" id="GO:0006000">
    <property type="term" value="P:fructose metabolic process"/>
    <property type="evidence" value="ECO:0007669"/>
    <property type="project" value="InterPro"/>
</dbReference>
<evidence type="ECO:0000256" key="4">
    <source>
        <dbReference type="PIRSR" id="PIRSR613078-2"/>
    </source>
</evidence>
<dbReference type="GO" id="GO:0005829">
    <property type="term" value="C:cytosol"/>
    <property type="evidence" value="ECO:0007669"/>
    <property type="project" value="TreeGrafter"/>
</dbReference>
<dbReference type="PROSITE" id="PS00175">
    <property type="entry name" value="PG_MUTASE"/>
    <property type="match status" value="1"/>
</dbReference>
<feature type="active site" description="Proton donor/acceptor" evidence="3">
    <location>
        <position position="265"/>
    </location>
</feature>
<dbReference type="InterPro" id="IPR029033">
    <property type="entry name" value="His_PPase_superfam"/>
</dbReference>
<dbReference type="SMART" id="SM00855">
    <property type="entry name" value="PGAM"/>
    <property type="match status" value="1"/>
</dbReference>
<keyword evidence="6" id="KW-0808">Transferase</keyword>
<evidence type="ECO:0000313" key="6">
    <source>
        <dbReference type="EMBL" id="KOO30325.1"/>
    </source>
</evidence>
<dbReference type="OrthoDB" id="267323at2759"/>
<feature type="binding site" evidence="4">
    <location>
        <position position="231"/>
    </location>
    <ligand>
        <name>substrate</name>
    </ligand>
</feature>
<dbReference type="PANTHER" id="PTHR10606:SF44">
    <property type="entry name" value="6-PHOSPHOFRUCTO 2-KINASE_FRUCTOSE 2,6-BISPHOSPHATASE LONG FORM"/>
    <property type="match status" value="1"/>
</dbReference>
<keyword evidence="7" id="KW-1185">Reference proteome</keyword>
<evidence type="ECO:0000256" key="2">
    <source>
        <dbReference type="ARBA" id="ARBA00022840"/>
    </source>
</evidence>
<reference evidence="7" key="1">
    <citation type="journal article" date="2015" name="PLoS Genet.">
        <title>Genome Sequence and Transcriptome Analyses of Chrysochromulina tobin: Metabolic Tools for Enhanced Algal Fitness in the Prominent Order Prymnesiales (Haptophyceae).</title>
        <authorList>
            <person name="Hovde B.T."/>
            <person name="Deodato C.R."/>
            <person name="Hunsperger H.M."/>
            <person name="Ryken S.A."/>
            <person name="Yost W."/>
            <person name="Jha R.K."/>
            <person name="Patterson J."/>
            <person name="Monnat R.J. Jr."/>
            <person name="Barlow S.B."/>
            <person name="Starkenburg S.R."/>
            <person name="Cattolico R.A."/>
        </authorList>
    </citation>
    <scope>NUCLEOTIDE SEQUENCE</scope>
    <source>
        <strain evidence="7">CCMP291</strain>
    </source>
</reference>
<sequence length="391" mass="44960">MRIRRKASELALADLTRWMLNVSPHRLEPAMDDLFLSGDFGCVAIFDATNSTQERRAWIVEQLRPTGAKIIFIESICNDEKRILENIMNSKVDTKATKDYRGVDVSTAVSDFQERIAKYAEVYETLTEKDLIWIKLIDGGREMSMNNIRGFLPSRIAQFLINLHVQQRTIYLSRHGQSEYNRLGKLGGDSDLTKHGHDYAIELGKWVEENVMVHPDGTPRPARLWTSSLLRTRQTAKHIPHPKIDGPNGQEWINMRLKSFRNLDEIYAGVCDGLTNEEVIEQFPEEAAQRAKDKFRYRYPRGESYTDLIARLEPIAHEIERLREPVVIIAHQAILRVLYAYFMGYPREQCIGVSVPLNTVIQLTPTSFGCEELRIRVLDRPEGEQLDPASH</sequence>
<dbReference type="GO" id="GO:0004331">
    <property type="term" value="F:fructose-2,6-bisphosphate 2-phosphatase activity"/>
    <property type="evidence" value="ECO:0007669"/>
    <property type="project" value="TreeGrafter"/>
</dbReference>
<dbReference type="Proteomes" id="UP000037460">
    <property type="component" value="Unassembled WGS sequence"/>
</dbReference>
<evidence type="ECO:0000256" key="3">
    <source>
        <dbReference type="PIRSR" id="PIRSR613078-1"/>
    </source>
</evidence>
<protein>
    <submittedName>
        <fullName evidence="6">Fructose-6-phosphate 2-kinase/fructose-2,6-biphosphatase</fullName>
    </submittedName>
</protein>
<dbReference type="InterPro" id="IPR013078">
    <property type="entry name" value="His_Pase_superF_clade-1"/>
</dbReference>
<feature type="active site" description="Tele-phosphohistidine intermediate" evidence="3">
    <location>
        <position position="175"/>
    </location>
</feature>
<feature type="binding site" evidence="4">
    <location>
        <begin position="174"/>
        <end position="181"/>
    </location>
    <ligand>
        <name>substrate</name>
    </ligand>
</feature>
<dbReference type="InterPro" id="IPR001345">
    <property type="entry name" value="PG/BPGM_mutase_AS"/>
</dbReference>
<evidence type="ECO:0000259" key="5">
    <source>
        <dbReference type="Pfam" id="PF01591"/>
    </source>
</evidence>
<dbReference type="Gene3D" id="3.40.50.300">
    <property type="entry name" value="P-loop containing nucleotide triphosphate hydrolases"/>
    <property type="match status" value="1"/>
</dbReference>